<proteinExistence type="predicted"/>
<sequence length="148" mass="16731">MDKMMRSDRGGAFTSNEFKAFCNENDIPRPLTILYSLQQSEEVERKDQSIVNMTGSMLKSNNVKMFDDSKKEMAKEFELTDIGLTSYYLGIKVLHLASPLKVGIHSTLNSTRKKINQAQAMLDLLCRDCLRAHINCVGPRPYLPLTVA</sequence>
<dbReference type="PANTHER" id="PTHR42648:SF18">
    <property type="entry name" value="RETROTRANSPOSON, UNCLASSIFIED-LIKE PROTEIN"/>
    <property type="match status" value="1"/>
</dbReference>
<dbReference type="GO" id="GO:0016787">
    <property type="term" value="F:hydrolase activity"/>
    <property type="evidence" value="ECO:0007669"/>
    <property type="project" value="UniProtKB-KW"/>
</dbReference>
<reference evidence="4" key="1">
    <citation type="submission" date="2022-12" db="EMBL/GenBank/DDBJ databases">
        <title>Draft genome assemblies for two species of Escallonia (Escalloniales).</title>
        <authorList>
            <person name="Chanderbali A."/>
            <person name="Dervinis C."/>
            <person name="Anghel I."/>
            <person name="Soltis D."/>
            <person name="Soltis P."/>
            <person name="Zapata F."/>
        </authorList>
    </citation>
    <scope>NUCLEOTIDE SEQUENCE</scope>
    <source>
        <strain evidence="4">UCBG64.0493</strain>
        <tissue evidence="4">Leaf</tissue>
    </source>
</reference>
<dbReference type="InterPro" id="IPR001584">
    <property type="entry name" value="Integrase_cat-core"/>
</dbReference>
<evidence type="ECO:0000256" key="1">
    <source>
        <dbReference type="ARBA" id="ARBA00022723"/>
    </source>
</evidence>
<keyword evidence="1" id="KW-0479">Metal-binding</keyword>
<dbReference type="Proteomes" id="UP001188597">
    <property type="component" value="Unassembled WGS sequence"/>
</dbReference>
<evidence type="ECO:0000256" key="2">
    <source>
        <dbReference type="ARBA" id="ARBA00022801"/>
    </source>
</evidence>
<dbReference type="Pfam" id="PF07727">
    <property type="entry name" value="RVT_2"/>
    <property type="match status" value="1"/>
</dbReference>
<evidence type="ECO:0000259" key="3">
    <source>
        <dbReference type="PROSITE" id="PS50994"/>
    </source>
</evidence>
<evidence type="ECO:0000313" key="5">
    <source>
        <dbReference type="Proteomes" id="UP001188597"/>
    </source>
</evidence>
<keyword evidence="2" id="KW-0378">Hydrolase</keyword>
<dbReference type="GO" id="GO:0015074">
    <property type="term" value="P:DNA integration"/>
    <property type="evidence" value="ECO:0007669"/>
    <property type="project" value="InterPro"/>
</dbReference>
<dbReference type="SUPFAM" id="SSF53098">
    <property type="entry name" value="Ribonuclease H-like"/>
    <property type="match status" value="1"/>
</dbReference>
<dbReference type="EMBL" id="JAVXUP010000075">
    <property type="protein sequence ID" value="KAK3039474.1"/>
    <property type="molecule type" value="Genomic_DNA"/>
</dbReference>
<protein>
    <recommendedName>
        <fullName evidence="3">Integrase catalytic domain-containing protein</fullName>
    </recommendedName>
</protein>
<dbReference type="GO" id="GO:0003676">
    <property type="term" value="F:nucleic acid binding"/>
    <property type="evidence" value="ECO:0007669"/>
    <property type="project" value="InterPro"/>
</dbReference>
<dbReference type="InterPro" id="IPR012337">
    <property type="entry name" value="RNaseH-like_sf"/>
</dbReference>
<gene>
    <name evidence="4" type="ORF">RJ639_028056</name>
</gene>
<name>A0AA88X537_9ASTE</name>
<dbReference type="AlphaFoldDB" id="A0AA88X537"/>
<keyword evidence="5" id="KW-1185">Reference proteome</keyword>
<dbReference type="Gene3D" id="3.30.420.10">
    <property type="entry name" value="Ribonuclease H-like superfamily/Ribonuclease H"/>
    <property type="match status" value="1"/>
</dbReference>
<dbReference type="GO" id="GO:0046872">
    <property type="term" value="F:metal ion binding"/>
    <property type="evidence" value="ECO:0007669"/>
    <property type="project" value="UniProtKB-KW"/>
</dbReference>
<evidence type="ECO:0000313" key="4">
    <source>
        <dbReference type="EMBL" id="KAK3039474.1"/>
    </source>
</evidence>
<dbReference type="InterPro" id="IPR039537">
    <property type="entry name" value="Retrotran_Ty1/copia-like"/>
</dbReference>
<feature type="domain" description="Integrase catalytic" evidence="3">
    <location>
        <begin position="1"/>
        <end position="107"/>
    </location>
</feature>
<comment type="caution">
    <text evidence="4">The sequence shown here is derived from an EMBL/GenBank/DDBJ whole genome shotgun (WGS) entry which is preliminary data.</text>
</comment>
<dbReference type="PANTHER" id="PTHR42648">
    <property type="entry name" value="TRANSPOSASE, PUTATIVE-RELATED"/>
    <property type="match status" value="1"/>
</dbReference>
<organism evidence="4 5">
    <name type="scientific">Escallonia herrerae</name>
    <dbReference type="NCBI Taxonomy" id="1293975"/>
    <lineage>
        <taxon>Eukaryota</taxon>
        <taxon>Viridiplantae</taxon>
        <taxon>Streptophyta</taxon>
        <taxon>Embryophyta</taxon>
        <taxon>Tracheophyta</taxon>
        <taxon>Spermatophyta</taxon>
        <taxon>Magnoliopsida</taxon>
        <taxon>eudicotyledons</taxon>
        <taxon>Gunneridae</taxon>
        <taxon>Pentapetalae</taxon>
        <taxon>asterids</taxon>
        <taxon>campanulids</taxon>
        <taxon>Escalloniales</taxon>
        <taxon>Escalloniaceae</taxon>
        <taxon>Escallonia</taxon>
    </lineage>
</organism>
<dbReference type="InterPro" id="IPR013103">
    <property type="entry name" value="RVT_2"/>
</dbReference>
<dbReference type="PROSITE" id="PS50994">
    <property type="entry name" value="INTEGRASE"/>
    <property type="match status" value="1"/>
</dbReference>
<dbReference type="InterPro" id="IPR036397">
    <property type="entry name" value="RNaseH_sf"/>
</dbReference>
<accession>A0AA88X537</accession>